<evidence type="ECO:0000313" key="4">
    <source>
        <dbReference type="Proteomes" id="UP000583639"/>
    </source>
</evidence>
<evidence type="ECO:0000313" key="1">
    <source>
        <dbReference type="EMBL" id="NMW39752.1"/>
    </source>
</evidence>
<dbReference type="EMBL" id="JABDSI010000095">
    <property type="protein sequence ID" value="NMW39752.1"/>
    <property type="molecule type" value="Genomic_DNA"/>
</dbReference>
<proteinExistence type="predicted"/>
<accession>A0A412VIP2</accession>
<dbReference type="AlphaFoldDB" id="A0A412VIP2"/>
<reference evidence="1 4" key="2">
    <citation type="submission" date="2020-04" db="EMBL/GenBank/DDBJ databases">
        <title>A novel gut-associated lysogenic phage, Bacteroides phage BV01, alters the host transcriptome and bile acid metabolism in Bacteroides vulgatus.</title>
        <authorList>
            <person name="Campbell D.E."/>
            <person name="Ly L."/>
            <person name="Ridlon J.M."/>
            <person name="Hsiao A."/>
            <person name="Degnan P.H."/>
        </authorList>
    </citation>
    <scope>NUCLEOTIDE SEQUENCE [LARGE SCALE GENOMIC DNA]</scope>
    <source>
        <strain evidence="1 4">VPI-BV8526</strain>
    </source>
</reference>
<dbReference type="RefSeq" id="WP_032575778.1">
    <property type="nucleotide sequence ID" value="NZ_CP181425.1"/>
</dbReference>
<name>A0A412VIP2_PHOVU</name>
<gene>
    <name evidence="2" type="ORF">DWW27_15690</name>
    <name evidence="1" type="ORF">HKQ55_06205</name>
</gene>
<organism evidence="2 3">
    <name type="scientific">Phocaeicola vulgatus</name>
    <name type="common">Bacteroides vulgatus</name>
    <dbReference type="NCBI Taxonomy" id="821"/>
    <lineage>
        <taxon>Bacteria</taxon>
        <taxon>Pseudomonadati</taxon>
        <taxon>Bacteroidota</taxon>
        <taxon>Bacteroidia</taxon>
        <taxon>Bacteroidales</taxon>
        <taxon>Bacteroidaceae</taxon>
        <taxon>Phocaeicola</taxon>
    </lineage>
</organism>
<dbReference type="Proteomes" id="UP000583639">
    <property type="component" value="Unassembled WGS sequence"/>
</dbReference>
<evidence type="ECO:0000313" key="3">
    <source>
        <dbReference type="Proteomes" id="UP000285379"/>
    </source>
</evidence>
<evidence type="ECO:0000313" key="2">
    <source>
        <dbReference type="EMBL" id="RGV06096.1"/>
    </source>
</evidence>
<reference evidence="2 3" key="1">
    <citation type="submission" date="2018-08" db="EMBL/GenBank/DDBJ databases">
        <title>A genome reference for cultivated species of the human gut microbiota.</title>
        <authorList>
            <person name="Zou Y."/>
            <person name="Xue W."/>
            <person name="Luo G."/>
        </authorList>
    </citation>
    <scope>NUCLEOTIDE SEQUENCE [LARGE SCALE GENOMIC DNA]</scope>
    <source>
        <strain evidence="2 3">AF14-8</strain>
    </source>
</reference>
<comment type="caution">
    <text evidence="2">The sequence shown here is derived from an EMBL/GenBank/DDBJ whole genome shotgun (WGS) entry which is preliminary data.</text>
</comment>
<sequence length="74" mass="8809">MNQEEELYFKVLSKQGREAWTIFKNPMYRGALEIAQNLYKDKAHFVYELLHNADNQGATHFSMRTKSRNKLNLM</sequence>
<protein>
    <submittedName>
        <fullName evidence="2">Uncharacterized protein</fullName>
    </submittedName>
</protein>
<dbReference type="Proteomes" id="UP000285379">
    <property type="component" value="Unassembled WGS sequence"/>
</dbReference>
<dbReference type="EMBL" id="QRYT01000041">
    <property type="protein sequence ID" value="RGV06096.1"/>
    <property type="molecule type" value="Genomic_DNA"/>
</dbReference>